<comment type="caution">
    <text evidence="2">The sequence shown here is derived from an EMBL/GenBank/DDBJ whole genome shotgun (WGS) entry which is preliminary data.</text>
</comment>
<evidence type="ECO:0000313" key="3">
    <source>
        <dbReference type="Proteomes" id="UP000256304"/>
    </source>
</evidence>
<keyword evidence="1" id="KW-1133">Transmembrane helix</keyword>
<evidence type="ECO:0000256" key="1">
    <source>
        <dbReference type="SAM" id="Phobius"/>
    </source>
</evidence>
<organism evidence="2 3">
    <name type="scientific">Paenibacillus taihuensis</name>
    <dbReference type="NCBI Taxonomy" id="1156355"/>
    <lineage>
        <taxon>Bacteria</taxon>
        <taxon>Bacillati</taxon>
        <taxon>Bacillota</taxon>
        <taxon>Bacilli</taxon>
        <taxon>Bacillales</taxon>
        <taxon>Paenibacillaceae</taxon>
        <taxon>Paenibacillus</taxon>
    </lineage>
</organism>
<dbReference type="OrthoDB" id="2626526at2"/>
<keyword evidence="1" id="KW-0472">Membrane</keyword>
<feature type="transmembrane region" description="Helical" evidence="1">
    <location>
        <begin position="12"/>
        <end position="29"/>
    </location>
</feature>
<dbReference type="EMBL" id="QTTN01000026">
    <property type="protein sequence ID" value="REE78548.1"/>
    <property type="molecule type" value="Genomic_DNA"/>
</dbReference>
<feature type="transmembrane region" description="Helical" evidence="1">
    <location>
        <begin position="49"/>
        <end position="69"/>
    </location>
</feature>
<feature type="transmembrane region" description="Helical" evidence="1">
    <location>
        <begin position="106"/>
        <end position="124"/>
    </location>
</feature>
<proteinExistence type="predicted"/>
<reference evidence="2 3" key="1">
    <citation type="submission" date="2018-08" db="EMBL/GenBank/DDBJ databases">
        <title>Genomic Encyclopedia of Type Strains, Phase III (KMG-III): the genomes of soil and plant-associated and newly described type strains.</title>
        <authorList>
            <person name="Whitman W."/>
        </authorList>
    </citation>
    <scope>NUCLEOTIDE SEQUENCE [LARGE SCALE GENOMIC DNA]</scope>
    <source>
        <strain evidence="2 3">CGMCC 1.10966</strain>
    </source>
</reference>
<dbReference type="AlphaFoldDB" id="A0A3D9RHF7"/>
<name>A0A3D9RHF7_9BACL</name>
<keyword evidence="3" id="KW-1185">Reference proteome</keyword>
<feature type="transmembrane region" description="Helical" evidence="1">
    <location>
        <begin position="76"/>
        <end position="94"/>
    </location>
</feature>
<dbReference type="Proteomes" id="UP000256304">
    <property type="component" value="Unassembled WGS sequence"/>
</dbReference>
<sequence length="125" mass="14507">MTYSIPNIQSTVLSMSLLLLLLIILELIVKKYLLVKEPNKISDTNGKSVNRWVKGLLAIISFIVFFFVLDTTNINALKWFWLALFIVSMGQHTFMEWRYLKGSKEYIISLLKLAVGLIYILIFIF</sequence>
<protein>
    <submittedName>
        <fullName evidence="2">Uncharacterized protein DUF4181</fullName>
    </submittedName>
</protein>
<evidence type="ECO:0000313" key="2">
    <source>
        <dbReference type="EMBL" id="REE78548.1"/>
    </source>
</evidence>
<dbReference type="RefSeq" id="WP_116190814.1">
    <property type="nucleotide sequence ID" value="NZ_QTTN01000026.1"/>
</dbReference>
<accession>A0A3D9RHF7</accession>
<dbReference type="InterPro" id="IPR025441">
    <property type="entry name" value="DUF4181"/>
</dbReference>
<dbReference type="Pfam" id="PF13789">
    <property type="entry name" value="DUF4181"/>
    <property type="match status" value="1"/>
</dbReference>
<keyword evidence="1" id="KW-0812">Transmembrane</keyword>
<gene>
    <name evidence="2" type="ORF">A8990_12622</name>
</gene>